<dbReference type="PANTHER" id="PTHR31479:SF15">
    <property type="entry name" value="FUNGAL LIPASE-LIKE DOMAIN-CONTAINING PROTEIN"/>
    <property type="match status" value="1"/>
</dbReference>
<dbReference type="EMBL" id="RWGY01000007">
    <property type="protein sequence ID" value="TVU38797.1"/>
    <property type="molecule type" value="Genomic_DNA"/>
</dbReference>
<dbReference type="Gramene" id="TVU38797">
    <property type="protein sequence ID" value="TVU38797"/>
    <property type="gene ID" value="EJB05_12187"/>
</dbReference>
<keyword evidence="2" id="KW-1185">Reference proteome</keyword>
<proteinExistence type="predicted"/>
<gene>
    <name evidence="1" type="ORF">EJB05_12187</name>
</gene>
<dbReference type="SUPFAM" id="SSF53474">
    <property type="entry name" value="alpha/beta-Hydrolases"/>
    <property type="match status" value="1"/>
</dbReference>
<name>A0A5J9VT54_9POAL</name>
<dbReference type="Proteomes" id="UP000324897">
    <property type="component" value="Chromosome 4"/>
</dbReference>
<feature type="non-terminal residue" evidence="1">
    <location>
        <position position="1"/>
    </location>
</feature>
<evidence type="ECO:0000313" key="1">
    <source>
        <dbReference type="EMBL" id="TVU38797.1"/>
    </source>
</evidence>
<protein>
    <submittedName>
        <fullName evidence="1">Uncharacterized protein</fullName>
    </submittedName>
</protein>
<dbReference type="OrthoDB" id="581375at2759"/>
<dbReference type="AlphaFoldDB" id="A0A5J9VT54"/>
<evidence type="ECO:0000313" key="2">
    <source>
        <dbReference type="Proteomes" id="UP000324897"/>
    </source>
</evidence>
<organism evidence="1 2">
    <name type="scientific">Eragrostis curvula</name>
    <name type="common">weeping love grass</name>
    <dbReference type="NCBI Taxonomy" id="38414"/>
    <lineage>
        <taxon>Eukaryota</taxon>
        <taxon>Viridiplantae</taxon>
        <taxon>Streptophyta</taxon>
        <taxon>Embryophyta</taxon>
        <taxon>Tracheophyta</taxon>
        <taxon>Spermatophyta</taxon>
        <taxon>Magnoliopsida</taxon>
        <taxon>Liliopsida</taxon>
        <taxon>Poales</taxon>
        <taxon>Poaceae</taxon>
        <taxon>PACMAD clade</taxon>
        <taxon>Chloridoideae</taxon>
        <taxon>Eragrostideae</taxon>
        <taxon>Eragrostidinae</taxon>
        <taxon>Eragrostis</taxon>
    </lineage>
</organism>
<accession>A0A5J9VT54</accession>
<dbReference type="PANTHER" id="PTHR31479">
    <property type="entry name" value="ALPHA/BETA-HYDROLASES SUPERFAMILY PROTEIN"/>
    <property type="match status" value="1"/>
</dbReference>
<dbReference type="InterPro" id="IPR029058">
    <property type="entry name" value="AB_hydrolase_fold"/>
</dbReference>
<comment type="caution">
    <text evidence="1">The sequence shown here is derived from an EMBL/GenBank/DDBJ whole genome shotgun (WGS) entry which is preliminary data.</text>
</comment>
<sequence>MGLEEMIFEDSGPAHMMIKSGDGSSLIKMKEIDWGNQEHRRCVAACLVKGAYVLQSDRSKRRLERDQLAPKWWESFQFRLDQVLECKCIHCKIPGTRKCTYGAIFEYVPPNGAPRHQSAPRYIVAFRGTMIGDPAICGDAAIDIKIVLNRQHDCSRFSNARAKVLELLDSVVRRGGADNSGVWLAGHSLGASIALDVGRDMMTRDNGPRWNVPTFLFNPPQVSPAAAIDWLPKPLKKLTKSVIHPASNVVKAAVVTTFLRSHEEYKEQLFEQLESWVPEMYVHDQDVICKGFIYYFEQRQEMLDGRSWFSQEIAKIAEKQSFRDMSVALHRDDGDKQRVQPHLLPSARLWTNSRDGDSHGLQQWWKPDSELKLRMVIVPLLSVGLWAIHLLANLSIHLLSTLFDFDLM</sequence>
<dbReference type="Gene3D" id="3.40.50.1820">
    <property type="entry name" value="alpha/beta hydrolase"/>
    <property type="match status" value="1"/>
</dbReference>
<reference evidence="1 2" key="1">
    <citation type="journal article" date="2019" name="Sci. Rep.">
        <title>A high-quality genome of Eragrostis curvula grass provides insights into Poaceae evolution and supports new strategies to enhance forage quality.</title>
        <authorList>
            <person name="Carballo J."/>
            <person name="Santos B.A.C.M."/>
            <person name="Zappacosta D."/>
            <person name="Garbus I."/>
            <person name="Selva J.P."/>
            <person name="Gallo C.A."/>
            <person name="Diaz A."/>
            <person name="Albertini E."/>
            <person name="Caccamo M."/>
            <person name="Echenique V."/>
        </authorList>
    </citation>
    <scope>NUCLEOTIDE SEQUENCE [LARGE SCALE GENOMIC DNA]</scope>
    <source>
        <strain evidence="2">cv. Victoria</strain>
        <tissue evidence="1">Leaf</tissue>
    </source>
</reference>